<evidence type="ECO:0000313" key="1">
    <source>
        <dbReference type="EMBL" id="AKG42736.1"/>
    </source>
</evidence>
<dbReference type="HOGENOM" id="CLU_1569767_0_0_11"/>
<dbReference type="KEGG" id="sxi:SXIM_13520"/>
<organism evidence="1 2">
    <name type="scientific">Streptomyces xiamenensis</name>
    <dbReference type="NCBI Taxonomy" id="408015"/>
    <lineage>
        <taxon>Bacteria</taxon>
        <taxon>Bacillati</taxon>
        <taxon>Actinomycetota</taxon>
        <taxon>Actinomycetes</taxon>
        <taxon>Kitasatosporales</taxon>
        <taxon>Streptomycetaceae</taxon>
        <taxon>Streptomyces</taxon>
    </lineage>
</organism>
<gene>
    <name evidence="1" type="ORF">SXIM_13520</name>
</gene>
<sequence length="191" mass="19467">MSTFHVIGVDAGRETTTLRAADHVLHRLAGLLPLPAGAYACTHRVRPPGERPGLALSLAVPAADAGRVLDRLGARAGAAGVRCGTEAGAGAALATAEHTGRTGGRAVCFPGSAGLPERLTVAELLATTAIDAAEVLGGTPADPDTVLLTRSHVRPEWVGGRLLLRLMPALGGTYVPFETPDPHPCCGADHD</sequence>
<evidence type="ECO:0000313" key="2">
    <source>
        <dbReference type="Proteomes" id="UP000034034"/>
    </source>
</evidence>
<dbReference type="PATRIC" id="fig|408015.6.peg.1385"/>
<dbReference type="AlphaFoldDB" id="A0A0F7CND8"/>
<protein>
    <submittedName>
        <fullName evidence="1">Pe-pgrs family protein</fullName>
    </submittedName>
</protein>
<dbReference type="RefSeq" id="WP_030726194.1">
    <property type="nucleotide sequence ID" value="NZ_CP009922.3"/>
</dbReference>
<dbReference type="STRING" id="408015.SXIM_13520"/>
<reference evidence="1" key="1">
    <citation type="submission" date="2019-08" db="EMBL/GenBank/DDBJ databases">
        <title>Complete genome sequence of a mangrove-derived Streptomyces xiamenensis.</title>
        <authorList>
            <person name="Xu J."/>
        </authorList>
    </citation>
    <scope>NUCLEOTIDE SEQUENCE</scope>
    <source>
        <strain evidence="1">318</strain>
    </source>
</reference>
<dbReference type="Proteomes" id="UP000034034">
    <property type="component" value="Chromosome"/>
</dbReference>
<accession>A0A0F7CND8</accession>
<proteinExistence type="predicted"/>
<dbReference type="EMBL" id="CP009922">
    <property type="protein sequence ID" value="AKG42736.1"/>
    <property type="molecule type" value="Genomic_DNA"/>
</dbReference>
<name>A0A0F7CND8_9ACTN</name>
<keyword evidence="2" id="KW-1185">Reference proteome</keyword>